<evidence type="ECO:0000313" key="2">
    <source>
        <dbReference type="EMBL" id="KAH6685875.1"/>
    </source>
</evidence>
<proteinExistence type="predicted"/>
<gene>
    <name evidence="2" type="ORF">F5X68DRAFT_241148</name>
</gene>
<dbReference type="Proteomes" id="UP000770015">
    <property type="component" value="Unassembled WGS sequence"/>
</dbReference>
<accession>A0A9P9AA31</accession>
<sequence length="378" mass="37993">MFQRCLLALAGASVTIAAPALSERQFTVPALPSPVTLPGVPEVAVPTVSDVPTVPTLPGGPILPDVPVLPEVPSVPTLPEVPGVPGVPEVPGVPGVPEVPTLPEVPALPEVPGVPGVPEVIPNVPGTGETTGDVVDDVAAVLVPALLAQILSSVDTLQVLAADLTEADITTIETILQTLGVIVQGVEPPVTLPAPTTPTTPTTPSFSVLPVGRRQVDLNIIGDILNSLGLTDTLGVDSLKDLTPEETELLTEAGEIVLSLAVQLQPQVGKVAEVKVDRRQLSILFGLPIVGPILQGLLGGGLGGITGAVGGVTGGLGGLTGGLGGLTGGLGGLTGGLGGLRKAPVDNVKVSDEQLELARKAEALFEKVEALVKKTKPE</sequence>
<keyword evidence="3" id="KW-1185">Reference proteome</keyword>
<dbReference type="AlphaFoldDB" id="A0A9P9AA31"/>
<feature type="chain" id="PRO_5040151047" evidence="1">
    <location>
        <begin position="18"/>
        <end position="378"/>
    </location>
</feature>
<protein>
    <submittedName>
        <fullName evidence="2">Uncharacterized protein</fullName>
    </submittedName>
</protein>
<name>A0A9P9AA31_9PEZI</name>
<reference evidence="2" key="1">
    <citation type="journal article" date="2021" name="Nat. Commun.">
        <title>Genetic determinants of endophytism in the Arabidopsis root mycobiome.</title>
        <authorList>
            <person name="Mesny F."/>
            <person name="Miyauchi S."/>
            <person name="Thiergart T."/>
            <person name="Pickel B."/>
            <person name="Atanasova L."/>
            <person name="Karlsson M."/>
            <person name="Huettel B."/>
            <person name="Barry K.W."/>
            <person name="Haridas S."/>
            <person name="Chen C."/>
            <person name="Bauer D."/>
            <person name="Andreopoulos W."/>
            <person name="Pangilinan J."/>
            <person name="LaButti K."/>
            <person name="Riley R."/>
            <person name="Lipzen A."/>
            <person name="Clum A."/>
            <person name="Drula E."/>
            <person name="Henrissat B."/>
            <person name="Kohler A."/>
            <person name="Grigoriev I.V."/>
            <person name="Martin F.M."/>
            <person name="Hacquard S."/>
        </authorList>
    </citation>
    <scope>NUCLEOTIDE SEQUENCE</scope>
    <source>
        <strain evidence="2">MPI-SDFR-AT-0117</strain>
    </source>
</reference>
<feature type="signal peptide" evidence="1">
    <location>
        <begin position="1"/>
        <end position="17"/>
    </location>
</feature>
<dbReference type="EMBL" id="JAGSXJ010000014">
    <property type="protein sequence ID" value="KAH6685875.1"/>
    <property type="molecule type" value="Genomic_DNA"/>
</dbReference>
<keyword evidence="1" id="KW-0732">Signal</keyword>
<dbReference type="OrthoDB" id="10678091at2759"/>
<comment type="caution">
    <text evidence="2">The sequence shown here is derived from an EMBL/GenBank/DDBJ whole genome shotgun (WGS) entry which is preliminary data.</text>
</comment>
<evidence type="ECO:0000313" key="3">
    <source>
        <dbReference type="Proteomes" id="UP000770015"/>
    </source>
</evidence>
<evidence type="ECO:0000256" key="1">
    <source>
        <dbReference type="SAM" id="SignalP"/>
    </source>
</evidence>
<organism evidence="2 3">
    <name type="scientific">Plectosphaerella plurivora</name>
    <dbReference type="NCBI Taxonomy" id="936078"/>
    <lineage>
        <taxon>Eukaryota</taxon>
        <taxon>Fungi</taxon>
        <taxon>Dikarya</taxon>
        <taxon>Ascomycota</taxon>
        <taxon>Pezizomycotina</taxon>
        <taxon>Sordariomycetes</taxon>
        <taxon>Hypocreomycetidae</taxon>
        <taxon>Glomerellales</taxon>
        <taxon>Plectosphaerellaceae</taxon>
        <taxon>Plectosphaerella</taxon>
    </lineage>
</organism>